<evidence type="ECO:0000313" key="5">
    <source>
        <dbReference type="Proteomes" id="UP000538075"/>
    </source>
</evidence>
<evidence type="ECO:0000259" key="3">
    <source>
        <dbReference type="PROSITE" id="PS50893"/>
    </source>
</evidence>
<dbReference type="EMBL" id="VDFG01000776">
    <property type="protein sequence ID" value="MBA4466130.1"/>
    <property type="molecule type" value="Genomic_DNA"/>
</dbReference>
<dbReference type="SMART" id="SM00382">
    <property type="entry name" value="AAA"/>
    <property type="match status" value="1"/>
</dbReference>
<dbReference type="GO" id="GO:0005524">
    <property type="term" value="F:ATP binding"/>
    <property type="evidence" value="ECO:0007669"/>
    <property type="project" value="UniProtKB-KW"/>
</dbReference>
<gene>
    <name evidence="4" type="ORF">FHK98_11340</name>
</gene>
<dbReference type="InterPro" id="IPR003593">
    <property type="entry name" value="AAA+_ATPase"/>
</dbReference>
<protein>
    <submittedName>
        <fullName evidence="4">ATP-binding cassette domain-containing protein</fullName>
    </submittedName>
</protein>
<dbReference type="PANTHER" id="PTHR43582:SF2">
    <property type="entry name" value="LINEARMYCIN RESISTANCE ATP-BINDING PROTEIN LNRL"/>
    <property type="match status" value="1"/>
</dbReference>
<keyword evidence="1" id="KW-0547">Nucleotide-binding</keyword>
<dbReference type="InterPro" id="IPR003439">
    <property type="entry name" value="ABC_transporter-like_ATP-bd"/>
</dbReference>
<dbReference type="SUPFAM" id="SSF52540">
    <property type="entry name" value="P-loop containing nucleoside triphosphate hydrolases"/>
    <property type="match status" value="1"/>
</dbReference>
<feature type="domain" description="ABC transporter" evidence="3">
    <location>
        <begin position="21"/>
        <end position="252"/>
    </location>
</feature>
<evidence type="ECO:0000256" key="2">
    <source>
        <dbReference type="ARBA" id="ARBA00022840"/>
    </source>
</evidence>
<comment type="caution">
    <text evidence="4">The sequence shown here is derived from an EMBL/GenBank/DDBJ whole genome shotgun (WGS) entry which is preliminary data.</text>
</comment>
<name>A0A838WPH9_9CYAN</name>
<dbReference type="GO" id="GO:0016887">
    <property type="term" value="F:ATP hydrolysis activity"/>
    <property type="evidence" value="ECO:0007669"/>
    <property type="project" value="InterPro"/>
</dbReference>
<dbReference type="Proteomes" id="UP000538075">
    <property type="component" value="Unassembled WGS sequence"/>
</dbReference>
<organism evidence="4 5">
    <name type="scientific">Cylindrospermopsis raciborskii CS-506_A</name>
    <dbReference type="NCBI Taxonomy" id="2585140"/>
    <lineage>
        <taxon>Bacteria</taxon>
        <taxon>Bacillati</taxon>
        <taxon>Cyanobacteriota</taxon>
        <taxon>Cyanophyceae</taxon>
        <taxon>Nostocales</taxon>
        <taxon>Aphanizomenonaceae</taxon>
        <taxon>Cylindrospermopsis</taxon>
    </lineage>
</organism>
<sequence>MVAKLTETPELVSGNLPEVILQTLELRRCFDKFVAVDDLNIYVNSGEVFGLLGPNGAGKSTVIKILTTLLPASGGKAYLGGYDVTRQPNAIRRVVGYVPQALSADGTLTGYENLLIFAKIYDIPNRYRKQRIREMLEFMGLENVAHRMVRNYSGGMIRKLEIAQAILHQPQILFLDEPTVGLDPVARSQVWQLMEQLQKQHGTTIFLTTHFLEEADALCDRVAIMNRGKEIITGSPSQLKASINKPQASLDDVFIHYAGNQLISGVSYSETARTRRATQRLG</sequence>
<dbReference type="PROSITE" id="PS00211">
    <property type="entry name" value="ABC_TRANSPORTER_1"/>
    <property type="match status" value="1"/>
</dbReference>
<proteinExistence type="predicted"/>
<dbReference type="Pfam" id="PF00005">
    <property type="entry name" value="ABC_tran"/>
    <property type="match status" value="1"/>
</dbReference>
<dbReference type="InterPro" id="IPR027417">
    <property type="entry name" value="P-loop_NTPase"/>
</dbReference>
<evidence type="ECO:0000313" key="4">
    <source>
        <dbReference type="EMBL" id="MBA4466130.1"/>
    </source>
</evidence>
<dbReference type="PANTHER" id="PTHR43582">
    <property type="entry name" value="LINEARMYCIN RESISTANCE ATP-BINDING PROTEIN LNRL"/>
    <property type="match status" value="1"/>
</dbReference>
<dbReference type="PROSITE" id="PS50893">
    <property type="entry name" value="ABC_TRANSPORTER_2"/>
    <property type="match status" value="1"/>
</dbReference>
<keyword evidence="2 4" id="KW-0067">ATP-binding</keyword>
<dbReference type="InterPro" id="IPR017871">
    <property type="entry name" value="ABC_transporter-like_CS"/>
</dbReference>
<dbReference type="AlphaFoldDB" id="A0A838WPH9"/>
<accession>A0A838WPH9</accession>
<reference evidence="4 5" key="1">
    <citation type="journal article" date="2020" name="J. Appl. Phycol.">
        <title>Morphological changes and genome evolution in Raphidiopsis raciborskii CS-506 after 23 years in culture.</title>
        <authorList>
            <person name="Willis A."/>
            <person name="Bent S.J."/>
            <person name="Jameson I.D."/>
        </authorList>
    </citation>
    <scope>NUCLEOTIDE SEQUENCE [LARGE SCALE GENOMIC DNA]</scope>
    <source>
        <strain evidence="4 5">CS-506_A</strain>
    </source>
</reference>
<evidence type="ECO:0000256" key="1">
    <source>
        <dbReference type="ARBA" id="ARBA00022741"/>
    </source>
</evidence>
<dbReference type="Gene3D" id="3.40.50.300">
    <property type="entry name" value="P-loop containing nucleotide triphosphate hydrolases"/>
    <property type="match status" value="1"/>
</dbReference>